<dbReference type="EMBL" id="ML742110">
    <property type="protein sequence ID" value="KAE8149865.1"/>
    <property type="molecule type" value="Genomic_DNA"/>
</dbReference>
<dbReference type="Proteomes" id="UP000325780">
    <property type="component" value="Unassembled WGS sequence"/>
</dbReference>
<gene>
    <name evidence="1" type="ORF">BDV25DRAFT_140383</name>
</gene>
<evidence type="ECO:0008006" key="3">
    <source>
        <dbReference type="Google" id="ProtNLM"/>
    </source>
</evidence>
<evidence type="ECO:0000313" key="1">
    <source>
        <dbReference type="EMBL" id="KAE8149865.1"/>
    </source>
</evidence>
<name>A0A5N6TU14_ASPAV</name>
<reference evidence="1 2" key="1">
    <citation type="submission" date="2019-04" db="EMBL/GenBank/DDBJ databases">
        <title>Friends and foes A comparative genomics study of 23 Aspergillus species from section Flavi.</title>
        <authorList>
            <consortium name="DOE Joint Genome Institute"/>
            <person name="Kjaerbolling I."/>
            <person name="Vesth T."/>
            <person name="Frisvad J.C."/>
            <person name="Nybo J.L."/>
            <person name="Theobald S."/>
            <person name="Kildgaard S."/>
            <person name="Isbrandt T."/>
            <person name="Kuo A."/>
            <person name="Sato A."/>
            <person name="Lyhne E.K."/>
            <person name="Kogle M.E."/>
            <person name="Wiebenga A."/>
            <person name="Kun R.S."/>
            <person name="Lubbers R.J."/>
            <person name="Makela M.R."/>
            <person name="Barry K."/>
            <person name="Chovatia M."/>
            <person name="Clum A."/>
            <person name="Daum C."/>
            <person name="Haridas S."/>
            <person name="He G."/>
            <person name="LaButti K."/>
            <person name="Lipzen A."/>
            <person name="Mondo S."/>
            <person name="Riley R."/>
            <person name="Salamov A."/>
            <person name="Simmons B.A."/>
            <person name="Magnuson J.K."/>
            <person name="Henrissat B."/>
            <person name="Mortensen U.H."/>
            <person name="Larsen T.O."/>
            <person name="Devries R.P."/>
            <person name="Grigoriev I.V."/>
            <person name="Machida M."/>
            <person name="Baker S.E."/>
            <person name="Andersen M.R."/>
        </authorList>
    </citation>
    <scope>NUCLEOTIDE SEQUENCE [LARGE SCALE GENOMIC DNA]</scope>
    <source>
        <strain evidence="1 2">IBT 18842</strain>
    </source>
</reference>
<dbReference type="AlphaFoldDB" id="A0A5N6TU14"/>
<keyword evidence="2" id="KW-1185">Reference proteome</keyword>
<accession>A0A5N6TU14</accession>
<dbReference type="InterPro" id="IPR032675">
    <property type="entry name" value="LRR_dom_sf"/>
</dbReference>
<dbReference type="Gene3D" id="3.80.10.10">
    <property type="entry name" value="Ribonuclease Inhibitor"/>
    <property type="match status" value="1"/>
</dbReference>
<organism evidence="1 2">
    <name type="scientific">Aspergillus avenaceus</name>
    <dbReference type="NCBI Taxonomy" id="36643"/>
    <lineage>
        <taxon>Eukaryota</taxon>
        <taxon>Fungi</taxon>
        <taxon>Dikarya</taxon>
        <taxon>Ascomycota</taxon>
        <taxon>Pezizomycotina</taxon>
        <taxon>Eurotiomycetes</taxon>
        <taxon>Eurotiomycetidae</taxon>
        <taxon>Eurotiales</taxon>
        <taxon>Aspergillaceae</taxon>
        <taxon>Aspergillus</taxon>
        <taxon>Aspergillus subgen. Circumdati</taxon>
    </lineage>
</organism>
<proteinExistence type="predicted"/>
<dbReference type="OrthoDB" id="2305901at2759"/>
<sequence length="454" mass="52100">MRTIRLPPEIILRVIELLRDDIRTLRSALLVDRLWSAEAIRWLWQKPPVTALASIQVDRRQLYARHIRELDFANYNEGDLHSLYRSLNFPRLKTLTIDHLTPPGGEKVYTEQYVQSALEEIRFYGEDPAEDLLSLLQSRCPRLRKVLIDFPFEGISSERLITLFESREWLTTVSFPAGMNGIIDEKLFSYLVRRHGIEELEVGKLVTLDMFRTALDCDRKPLKDIRYLDLLIEVEVLQPLVAAIVETITHLEIEIEDDMDWGCPLPHLSTLTNLQLLELRVFPAPIWRGTDFIALQKLKHLQTLEISSTDFEDVLSAPTLTDELFVQFISHLPYLRELTFLVSCVLSTRAITALGQHCRRLSYCALLGTFNLHTWAESDRPLFPVLQNLHLDAAVDEGPGSDINSTPSSRADAIARLVIEHAPHLDRLHLHDGNEFSMKVVEAFKNHAGVQYTT</sequence>
<protein>
    <recommendedName>
        <fullName evidence="3">F-box domain-containing protein</fullName>
    </recommendedName>
</protein>
<dbReference type="SUPFAM" id="SSF52047">
    <property type="entry name" value="RNI-like"/>
    <property type="match status" value="1"/>
</dbReference>
<evidence type="ECO:0000313" key="2">
    <source>
        <dbReference type="Proteomes" id="UP000325780"/>
    </source>
</evidence>